<proteinExistence type="predicted"/>
<evidence type="ECO:0000256" key="2">
    <source>
        <dbReference type="ARBA" id="ARBA00022723"/>
    </source>
</evidence>
<evidence type="ECO:0000256" key="1">
    <source>
        <dbReference type="ARBA" id="ARBA00001946"/>
    </source>
</evidence>
<dbReference type="InterPro" id="IPR040442">
    <property type="entry name" value="Pyrv_kinase-like_dom_sf"/>
</dbReference>
<evidence type="ECO:0000256" key="3">
    <source>
        <dbReference type="ARBA" id="ARBA00022842"/>
    </source>
</evidence>
<keyword evidence="2" id="KW-0479">Metal-binding</keyword>
<dbReference type="RefSeq" id="WP_420905909.1">
    <property type="nucleotide sequence ID" value="NZ_BAAFGK010000004.1"/>
</dbReference>
<keyword evidence="6" id="KW-1185">Reference proteome</keyword>
<accession>A0ABQ0CBG6</accession>
<reference evidence="5 6" key="1">
    <citation type="submission" date="2024-05" db="EMBL/GenBank/DDBJ databases">
        <authorList>
            <consortium name="Candidatus Magnetaquicoccaceae bacterium FCR-1 genome sequencing consortium"/>
            <person name="Shimoshige H."/>
            <person name="Shimamura S."/>
            <person name="Taoka A."/>
            <person name="Kobayashi H."/>
            <person name="Maekawa T."/>
        </authorList>
    </citation>
    <scope>NUCLEOTIDE SEQUENCE [LARGE SCALE GENOMIC DNA]</scope>
    <source>
        <strain evidence="5 6">FCR-1</strain>
    </source>
</reference>
<gene>
    <name evidence="5" type="primary">mcl2</name>
    <name evidence="5" type="ORF">SIID45300_02576</name>
</gene>
<dbReference type="Proteomes" id="UP001628193">
    <property type="component" value="Unassembled WGS sequence"/>
</dbReference>
<name>A0ABQ0CBG6_9PROT</name>
<evidence type="ECO:0000259" key="4">
    <source>
        <dbReference type="Pfam" id="PF03328"/>
    </source>
</evidence>
<keyword evidence="3" id="KW-0460">Magnesium</keyword>
<dbReference type="PANTHER" id="PTHR32308:SF10">
    <property type="entry name" value="CITRATE LYASE SUBUNIT BETA"/>
    <property type="match status" value="1"/>
</dbReference>
<feature type="domain" description="HpcH/HpaI aldolase/citrate lyase" evidence="4">
    <location>
        <begin position="11"/>
        <end position="225"/>
    </location>
</feature>
<protein>
    <submittedName>
        <fullName evidence="5">(3S)-malyl-CoA thioesterase</fullName>
        <ecNumber evidence="5">3.1.2.30</ecNumber>
    </submittedName>
</protein>
<evidence type="ECO:0000313" key="6">
    <source>
        <dbReference type="Proteomes" id="UP001628193"/>
    </source>
</evidence>
<dbReference type="GO" id="GO:0016787">
    <property type="term" value="F:hydrolase activity"/>
    <property type="evidence" value="ECO:0007669"/>
    <property type="project" value="UniProtKB-KW"/>
</dbReference>
<dbReference type="PANTHER" id="PTHR32308">
    <property type="entry name" value="LYASE BETA SUBUNIT, PUTATIVE (AFU_ORTHOLOGUE AFUA_4G13030)-RELATED"/>
    <property type="match status" value="1"/>
</dbReference>
<comment type="cofactor">
    <cofactor evidence="1">
        <name>Mg(2+)</name>
        <dbReference type="ChEBI" id="CHEBI:18420"/>
    </cofactor>
</comment>
<keyword evidence="5" id="KW-0378">Hydrolase</keyword>
<dbReference type="Pfam" id="PF03328">
    <property type="entry name" value="HpcH_HpaI"/>
    <property type="match status" value="1"/>
</dbReference>
<dbReference type="InterPro" id="IPR015813">
    <property type="entry name" value="Pyrv/PenolPyrv_kinase-like_dom"/>
</dbReference>
<dbReference type="EMBL" id="BAAFGK010000004">
    <property type="protein sequence ID" value="GAB0058230.1"/>
    <property type="molecule type" value="Genomic_DNA"/>
</dbReference>
<dbReference type="EC" id="3.1.2.30" evidence="5"/>
<dbReference type="PIRSF" id="PIRSF015582">
    <property type="entry name" value="Cit_lyase_B"/>
    <property type="match status" value="1"/>
</dbReference>
<evidence type="ECO:0000313" key="5">
    <source>
        <dbReference type="EMBL" id="GAB0058230.1"/>
    </source>
</evidence>
<reference evidence="5 6" key="2">
    <citation type="submission" date="2024-09" db="EMBL/GenBank/DDBJ databases">
        <title>Draft genome sequence of Candidatus Magnetaquicoccaceae bacterium FCR-1.</title>
        <authorList>
            <person name="Shimoshige H."/>
            <person name="Shimamura S."/>
            <person name="Taoka A."/>
            <person name="Kobayashi H."/>
            <person name="Maekawa T."/>
        </authorList>
    </citation>
    <scope>NUCLEOTIDE SEQUENCE [LARGE SCALE GENOMIC DNA]</scope>
    <source>
        <strain evidence="5 6">FCR-1</strain>
    </source>
</reference>
<comment type="caution">
    <text evidence="5">The sequence shown here is derived from an EMBL/GenBank/DDBJ whole genome shotgun (WGS) entry which is preliminary data.</text>
</comment>
<sequence length="290" mass="31572">MTPQPRPHLLRSVLYVPGSNPKTLSKAPTLPADGLILDLEDSVAPEAKPQARHTILETLRSTRAGYAGVRVVRVNGIHTDLWRDDLAVVLPGRPDAIALSKVESPDALDQLTAAMRALDPESDCELWPMIESPLGVLRAHAIACHPMVSTLVMGTSDLERALGIPGDPERIGLRHALQQTLLAARAAGRRILDGVYVNIRDPEGFLAECHDGARLGFDGKTVIHPAQIEPANQAFLPGDEEAETARRILDAWNAARARGEEICVVDGRLVERLHADQASQRLARWRMAQA</sequence>
<dbReference type="SUPFAM" id="SSF51621">
    <property type="entry name" value="Phosphoenolpyruvate/pyruvate domain"/>
    <property type="match status" value="1"/>
</dbReference>
<dbReference type="InterPro" id="IPR011206">
    <property type="entry name" value="Citrate_lyase_beta/mcl1/mcl2"/>
</dbReference>
<organism evidence="5 6">
    <name type="scientific">Candidatus Magnetaquiglobus chichijimensis</name>
    <dbReference type="NCBI Taxonomy" id="3141448"/>
    <lineage>
        <taxon>Bacteria</taxon>
        <taxon>Pseudomonadati</taxon>
        <taxon>Pseudomonadota</taxon>
        <taxon>Magnetococcia</taxon>
        <taxon>Magnetococcales</taxon>
        <taxon>Candidatus Magnetaquicoccaceae</taxon>
        <taxon>Candidatus Magnetaquiglobus</taxon>
    </lineage>
</organism>
<dbReference type="Gene3D" id="3.20.20.60">
    <property type="entry name" value="Phosphoenolpyruvate-binding domains"/>
    <property type="match status" value="1"/>
</dbReference>
<dbReference type="InterPro" id="IPR005000">
    <property type="entry name" value="Aldolase/citrate-lyase_domain"/>
</dbReference>